<dbReference type="InterPro" id="IPR017850">
    <property type="entry name" value="Alkaline_phosphatase_core_sf"/>
</dbReference>
<dbReference type="GO" id="GO:0005539">
    <property type="term" value="F:glycosaminoglycan binding"/>
    <property type="evidence" value="ECO:0007669"/>
    <property type="project" value="TreeGrafter"/>
</dbReference>
<dbReference type="InterPro" id="IPR032506">
    <property type="entry name" value="SGSH_C"/>
</dbReference>
<comment type="similarity">
    <text evidence="1">Belongs to the sulfatase family.</text>
</comment>
<reference evidence="3" key="1">
    <citation type="submission" date="2020-05" db="UniProtKB">
        <authorList>
            <consortium name="EnsemblMetazoa"/>
        </authorList>
    </citation>
    <scope>IDENTIFICATION</scope>
    <source>
        <strain evidence="3">BB02</strain>
    </source>
</reference>
<dbReference type="AlphaFoldDB" id="A0A2C9LWR7"/>
<evidence type="ECO:0000313" key="3">
    <source>
        <dbReference type="EnsemblMetazoa" id="BGLB035886-PA"/>
    </source>
</evidence>
<evidence type="ECO:0000313" key="4">
    <source>
        <dbReference type="Proteomes" id="UP000076420"/>
    </source>
</evidence>
<dbReference type="STRING" id="6526.A0A2C9LWR7"/>
<dbReference type="EnsemblMetazoa" id="BGLB035886-RA">
    <property type="protein sequence ID" value="BGLB035886-PA"/>
    <property type="gene ID" value="BGLB035886"/>
</dbReference>
<dbReference type="GO" id="GO:0008449">
    <property type="term" value="F:N-acetylglucosamine-6-sulfatase activity"/>
    <property type="evidence" value="ECO:0007669"/>
    <property type="project" value="TreeGrafter"/>
</dbReference>
<dbReference type="Pfam" id="PF16347">
    <property type="entry name" value="SGSH_C"/>
    <property type="match status" value="1"/>
</dbReference>
<dbReference type="KEGG" id="bgt:106077879"/>
<protein>
    <recommendedName>
        <fullName evidence="2">N-sulphoglucosamine sulphohydrolase C-terminal domain-containing protein</fullName>
    </recommendedName>
</protein>
<dbReference type="Gene3D" id="3.40.720.10">
    <property type="entry name" value="Alkaline Phosphatase, subunit A"/>
    <property type="match status" value="1"/>
</dbReference>
<feature type="domain" description="N-sulphoglucosamine sulphohydrolase C-terminal" evidence="2">
    <location>
        <begin position="6"/>
        <end position="86"/>
    </location>
</feature>
<evidence type="ECO:0000256" key="1">
    <source>
        <dbReference type="ARBA" id="ARBA00008779"/>
    </source>
</evidence>
<dbReference type="Proteomes" id="UP000076420">
    <property type="component" value="Unassembled WGS sequence"/>
</dbReference>
<organism evidence="3 4">
    <name type="scientific">Biomphalaria glabrata</name>
    <name type="common">Bloodfluke planorb</name>
    <name type="synonym">Freshwater snail</name>
    <dbReference type="NCBI Taxonomy" id="6526"/>
    <lineage>
        <taxon>Eukaryota</taxon>
        <taxon>Metazoa</taxon>
        <taxon>Spiralia</taxon>
        <taxon>Lophotrochozoa</taxon>
        <taxon>Mollusca</taxon>
        <taxon>Gastropoda</taxon>
        <taxon>Heterobranchia</taxon>
        <taxon>Euthyneura</taxon>
        <taxon>Panpulmonata</taxon>
        <taxon>Hygrophila</taxon>
        <taxon>Lymnaeoidea</taxon>
        <taxon>Planorbidae</taxon>
        <taxon>Biomphalaria</taxon>
    </lineage>
</organism>
<dbReference type="PANTHER" id="PTHR43108">
    <property type="entry name" value="N-ACETYLGLUCOSAMINE-6-SULFATASE FAMILY MEMBER"/>
    <property type="match status" value="1"/>
</dbReference>
<dbReference type="SUPFAM" id="SSF53649">
    <property type="entry name" value="Alkaline phosphatase-like"/>
    <property type="match status" value="1"/>
</dbReference>
<evidence type="ECO:0000259" key="2">
    <source>
        <dbReference type="Pfam" id="PF16347"/>
    </source>
</evidence>
<dbReference type="VEuPathDB" id="VectorBase:BGLAX_035444"/>
<name>A0A2C9LWR7_BIOGL</name>
<gene>
    <name evidence="3" type="primary">106077879</name>
</gene>
<dbReference type="PANTHER" id="PTHR43108:SF8">
    <property type="entry name" value="SD21168P"/>
    <property type="match status" value="1"/>
</dbReference>
<sequence>QFSLPYDKRQFYDFDIQVPLMVRGPDVKPNSTCQESVMSVDLAPTILDLANLPPPSVFDGSTFKPILHGQPHTYRATVLVEYHGEQVDLVNNCPKYNGQGLAQCDTHCVCRDSWNNTYGCIRYETQQNSYKYCALQDTD</sequence>
<proteinExistence type="inferred from homology"/>
<dbReference type="VEuPathDB" id="VectorBase:BGLB035886"/>
<accession>A0A2C9LWR7</accession>